<keyword evidence="1 4" id="KW-0597">Phosphoprotein</keyword>
<dbReference type="Proteomes" id="UP001223743">
    <property type="component" value="Unassembled WGS sequence"/>
</dbReference>
<reference evidence="6 7" key="1">
    <citation type="submission" date="2023-07" db="EMBL/GenBank/DDBJ databases">
        <title>Genomic Encyclopedia of Type Strains, Phase IV (KMG-IV): sequencing the most valuable type-strain genomes for metagenomic binning, comparative biology and taxonomic classification.</title>
        <authorList>
            <person name="Goeker M."/>
        </authorList>
    </citation>
    <scope>NUCLEOTIDE SEQUENCE [LARGE SCALE GENOMIC DNA]</scope>
    <source>
        <strain evidence="6 7">B1-1</strain>
    </source>
</reference>
<dbReference type="InterPro" id="IPR011006">
    <property type="entry name" value="CheY-like_superfamily"/>
</dbReference>
<dbReference type="Gene3D" id="3.40.50.2300">
    <property type="match status" value="1"/>
</dbReference>
<evidence type="ECO:0000256" key="1">
    <source>
        <dbReference type="ARBA" id="ARBA00022553"/>
    </source>
</evidence>
<dbReference type="PANTHER" id="PTHR44591">
    <property type="entry name" value="STRESS RESPONSE REGULATOR PROTEIN 1"/>
    <property type="match status" value="1"/>
</dbReference>
<dbReference type="PROSITE" id="PS50110">
    <property type="entry name" value="RESPONSE_REGULATORY"/>
    <property type="match status" value="1"/>
</dbReference>
<evidence type="ECO:0000256" key="2">
    <source>
        <dbReference type="ARBA" id="ARBA00023015"/>
    </source>
</evidence>
<keyword evidence="2" id="KW-0805">Transcription regulation</keyword>
<evidence type="ECO:0000256" key="3">
    <source>
        <dbReference type="ARBA" id="ARBA00023163"/>
    </source>
</evidence>
<evidence type="ECO:0000256" key="4">
    <source>
        <dbReference type="PROSITE-ProRule" id="PRU00169"/>
    </source>
</evidence>
<gene>
    <name evidence="6" type="ORF">QO015_002943</name>
</gene>
<proteinExistence type="predicted"/>
<organism evidence="6 7">
    <name type="scientific">Kaistia geumhonensis</name>
    <dbReference type="NCBI Taxonomy" id="410839"/>
    <lineage>
        <taxon>Bacteria</taxon>
        <taxon>Pseudomonadati</taxon>
        <taxon>Pseudomonadota</taxon>
        <taxon>Alphaproteobacteria</taxon>
        <taxon>Hyphomicrobiales</taxon>
        <taxon>Kaistiaceae</taxon>
        <taxon>Kaistia</taxon>
    </lineage>
</organism>
<dbReference type="SUPFAM" id="SSF52172">
    <property type="entry name" value="CheY-like"/>
    <property type="match status" value="1"/>
</dbReference>
<dbReference type="EMBL" id="JAUSWJ010000001">
    <property type="protein sequence ID" value="MDQ0517330.1"/>
    <property type="molecule type" value="Genomic_DNA"/>
</dbReference>
<accession>A0ABU0M8M7</accession>
<feature type="domain" description="Response regulatory" evidence="5">
    <location>
        <begin position="4"/>
        <end position="117"/>
    </location>
</feature>
<dbReference type="SMART" id="SM00448">
    <property type="entry name" value="REC"/>
    <property type="match status" value="1"/>
</dbReference>
<dbReference type="InterPro" id="IPR050595">
    <property type="entry name" value="Bact_response_regulator"/>
</dbReference>
<feature type="modified residue" description="4-aspartylphosphate" evidence="4">
    <location>
        <position position="54"/>
    </location>
</feature>
<dbReference type="PANTHER" id="PTHR44591:SF3">
    <property type="entry name" value="RESPONSE REGULATORY DOMAIN-CONTAINING PROTEIN"/>
    <property type="match status" value="1"/>
</dbReference>
<evidence type="ECO:0000313" key="7">
    <source>
        <dbReference type="Proteomes" id="UP001223743"/>
    </source>
</evidence>
<keyword evidence="3" id="KW-0804">Transcription</keyword>
<protein>
    <submittedName>
        <fullName evidence="6">CheY-like chemotaxis protein</fullName>
    </submittedName>
</protein>
<evidence type="ECO:0000313" key="6">
    <source>
        <dbReference type="EMBL" id="MDQ0517330.1"/>
    </source>
</evidence>
<dbReference type="Pfam" id="PF00072">
    <property type="entry name" value="Response_reg"/>
    <property type="match status" value="1"/>
</dbReference>
<dbReference type="InterPro" id="IPR001789">
    <property type="entry name" value="Sig_transdc_resp-reg_receiver"/>
</dbReference>
<keyword evidence="7" id="KW-1185">Reference proteome</keyword>
<name>A0ABU0M8M7_9HYPH</name>
<comment type="caution">
    <text evidence="6">The sequence shown here is derived from an EMBL/GenBank/DDBJ whole genome shotgun (WGS) entry which is preliminary data.</text>
</comment>
<dbReference type="RefSeq" id="WP_266278504.1">
    <property type="nucleotide sequence ID" value="NZ_JAPKNF010000001.1"/>
</dbReference>
<sequence>MDGVVLVVDDEAIIRMGAVDLVESAGLRAIEANNADEAIHLLETRTDIRLVFTDIDMPGTMDGLKLSRYIRERWPPVKLIVASGKAILDQSHLPEGARFFSKPYVGRSITDAIIELISG</sequence>
<evidence type="ECO:0000259" key="5">
    <source>
        <dbReference type="PROSITE" id="PS50110"/>
    </source>
</evidence>